<dbReference type="InterPro" id="IPR015915">
    <property type="entry name" value="Kelch-typ_b-propeller"/>
</dbReference>
<evidence type="ECO:0000313" key="3">
    <source>
        <dbReference type="EMBL" id="KAH7124496.1"/>
    </source>
</evidence>
<keyword evidence="2" id="KW-0812">Transmembrane</keyword>
<feature type="region of interest" description="Disordered" evidence="1">
    <location>
        <begin position="739"/>
        <end position="764"/>
    </location>
</feature>
<feature type="region of interest" description="Disordered" evidence="1">
    <location>
        <begin position="505"/>
        <end position="528"/>
    </location>
</feature>
<feature type="compositionally biased region" description="Polar residues" evidence="1">
    <location>
        <begin position="368"/>
        <end position="380"/>
    </location>
</feature>
<comment type="caution">
    <text evidence="3">The sequence shown here is derived from an EMBL/GenBank/DDBJ whole genome shotgun (WGS) entry which is preliminary data.</text>
</comment>
<sequence length="764" mass="81366">MTLPKPPTSLDDSCSVIYENIFYSFTPEAFLSLSLEEGAKWKKLEMGEKVSGAVCIGVTPGDAAQAGLFVVGGTGGSDGYTGLQKYTYSTGKWTTITPSELITKDRLWHGSTYIKADDVILIYAGSRDGVPAPSGETFTIQASEPYSINSYGPSSSPGFRPILLNWSDADACLVGGNTENIAVALFNPTTGWRESGATLAEPLSKDLSSVQAIVVPGDDGSKSLYTFDLSQSPNLVHRFVLQDASGAPLSNSAAVTNKKRDLSLDDWPEYNSTLAPTATRQNFAVAQGVDGKVVFSGGNSKEPLAIFDATENSWLDATEVFEVKKQMVLPDSTLAYSAFSTTETASSIKSTESTSTKTRSSTSENSEMPSTSATSTILSTGGSTASLTISEASASAMTDATGVTAGSSDDDSGPSSNVILGIALGSILGFLALLSLLLLLLARRRKASRNSMEASSAKDFPSDEKELMAFGNGPRQPLSPDHFRGHNATLYQESYSSMAILTGRAGEQETSLTRKPSNDTTRDSGSSLHKQLKVTISKPILQQMQHPALQGYDIRSVAFYSTVAEPRPCAGPMEAQDGMRRSSGWNRYWSGGSALQILGFGGSKRTTVGSEQSSRYSESTHHRNTRARQDSATVPPLNFDFRPEVNRVNSGSPVMANYGKTAFKDGVAGKVECPPSRTSSWGYSSGISETVNEAWDSTFSWKPWGADRAPSSVYNPSFYFGTPLSPSVAGLRNPPIGVSSQPQLAVASTSSDMSWLSLSDRSRV</sequence>
<proteinExistence type="predicted"/>
<keyword evidence="2" id="KW-0472">Membrane</keyword>
<dbReference type="Gene3D" id="2.120.10.80">
    <property type="entry name" value="Kelch-type beta propeller"/>
    <property type="match status" value="1"/>
</dbReference>
<evidence type="ECO:0008006" key="5">
    <source>
        <dbReference type="Google" id="ProtNLM"/>
    </source>
</evidence>
<organism evidence="3 4">
    <name type="scientific">Dactylonectria macrodidyma</name>
    <dbReference type="NCBI Taxonomy" id="307937"/>
    <lineage>
        <taxon>Eukaryota</taxon>
        <taxon>Fungi</taxon>
        <taxon>Dikarya</taxon>
        <taxon>Ascomycota</taxon>
        <taxon>Pezizomycotina</taxon>
        <taxon>Sordariomycetes</taxon>
        <taxon>Hypocreomycetidae</taxon>
        <taxon>Hypocreales</taxon>
        <taxon>Nectriaceae</taxon>
        <taxon>Dactylonectria</taxon>
    </lineage>
</organism>
<gene>
    <name evidence="3" type="ORF">EDB81DRAFT_207529</name>
</gene>
<dbReference type="Proteomes" id="UP000738349">
    <property type="component" value="Unassembled WGS sequence"/>
</dbReference>
<dbReference type="EMBL" id="JAGMUV010000021">
    <property type="protein sequence ID" value="KAH7124496.1"/>
    <property type="molecule type" value="Genomic_DNA"/>
</dbReference>
<keyword evidence="2" id="KW-1133">Transmembrane helix</keyword>
<protein>
    <recommendedName>
        <fullName evidence="5">Pre-mRNA splicing factor CLF1</fullName>
    </recommendedName>
</protein>
<feature type="region of interest" description="Disordered" evidence="1">
    <location>
        <begin position="604"/>
        <end position="638"/>
    </location>
</feature>
<name>A0A9P9DU01_9HYPO</name>
<reference evidence="3" key="1">
    <citation type="journal article" date="2021" name="Nat. Commun.">
        <title>Genetic determinants of endophytism in the Arabidopsis root mycobiome.</title>
        <authorList>
            <person name="Mesny F."/>
            <person name="Miyauchi S."/>
            <person name="Thiergart T."/>
            <person name="Pickel B."/>
            <person name="Atanasova L."/>
            <person name="Karlsson M."/>
            <person name="Huettel B."/>
            <person name="Barry K.W."/>
            <person name="Haridas S."/>
            <person name="Chen C."/>
            <person name="Bauer D."/>
            <person name="Andreopoulos W."/>
            <person name="Pangilinan J."/>
            <person name="LaButti K."/>
            <person name="Riley R."/>
            <person name="Lipzen A."/>
            <person name="Clum A."/>
            <person name="Drula E."/>
            <person name="Henrissat B."/>
            <person name="Kohler A."/>
            <person name="Grigoriev I.V."/>
            <person name="Martin F.M."/>
            <person name="Hacquard S."/>
        </authorList>
    </citation>
    <scope>NUCLEOTIDE SEQUENCE</scope>
    <source>
        <strain evidence="3">MPI-CAGE-AT-0147</strain>
    </source>
</reference>
<feature type="compositionally biased region" description="Low complexity" evidence="1">
    <location>
        <begin position="347"/>
        <end position="367"/>
    </location>
</feature>
<feature type="compositionally biased region" description="Low complexity" evidence="1">
    <location>
        <begin position="748"/>
        <end position="764"/>
    </location>
</feature>
<dbReference type="InterPro" id="IPR011043">
    <property type="entry name" value="Gal_Oxase/kelch_b-propeller"/>
</dbReference>
<feature type="transmembrane region" description="Helical" evidence="2">
    <location>
        <begin position="418"/>
        <end position="442"/>
    </location>
</feature>
<dbReference type="SUPFAM" id="SSF50965">
    <property type="entry name" value="Galactose oxidase, central domain"/>
    <property type="match status" value="1"/>
</dbReference>
<evidence type="ECO:0000313" key="4">
    <source>
        <dbReference type="Proteomes" id="UP000738349"/>
    </source>
</evidence>
<evidence type="ECO:0000256" key="1">
    <source>
        <dbReference type="SAM" id="MobiDB-lite"/>
    </source>
</evidence>
<dbReference type="OrthoDB" id="5352000at2759"/>
<feature type="compositionally biased region" description="Polar residues" evidence="1">
    <location>
        <begin position="604"/>
        <end position="617"/>
    </location>
</feature>
<accession>A0A9P9DU01</accession>
<evidence type="ECO:0000256" key="2">
    <source>
        <dbReference type="SAM" id="Phobius"/>
    </source>
</evidence>
<feature type="region of interest" description="Disordered" evidence="1">
    <location>
        <begin position="347"/>
        <end position="380"/>
    </location>
</feature>
<dbReference type="AlphaFoldDB" id="A0A9P9DU01"/>
<keyword evidence="4" id="KW-1185">Reference proteome</keyword>